<evidence type="ECO:0000256" key="6">
    <source>
        <dbReference type="ARBA" id="ARBA00022840"/>
    </source>
</evidence>
<gene>
    <name evidence="11" type="ORF">V5799_003405</name>
</gene>
<keyword evidence="5" id="KW-0547">Nucleotide-binding</keyword>
<comment type="caution">
    <text evidence="11">The sequence shown here is derived from an EMBL/GenBank/DDBJ whole genome shotgun (WGS) entry which is preliminary data.</text>
</comment>
<feature type="transmembrane region" description="Helical" evidence="9">
    <location>
        <begin position="64"/>
        <end position="85"/>
    </location>
</feature>
<dbReference type="SUPFAM" id="SSF90123">
    <property type="entry name" value="ABC transporter transmembrane region"/>
    <property type="match status" value="1"/>
</dbReference>
<evidence type="ECO:0000259" key="10">
    <source>
        <dbReference type="PROSITE" id="PS50893"/>
    </source>
</evidence>
<dbReference type="InterPro" id="IPR027417">
    <property type="entry name" value="P-loop_NTPase"/>
</dbReference>
<dbReference type="Proteomes" id="UP001321473">
    <property type="component" value="Unassembled WGS sequence"/>
</dbReference>
<dbReference type="GO" id="GO:0016887">
    <property type="term" value="F:ATP hydrolysis activity"/>
    <property type="evidence" value="ECO:0007669"/>
    <property type="project" value="InterPro"/>
</dbReference>
<dbReference type="CDD" id="cd03244">
    <property type="entry name" value="ABCC_MRP_domain2"/>
    <property type="match status" value="1"/>
</dbReference>
<evidence type="ECO:0000256" key="7">
    <source>
        <dbReference type="ARBA" id="ARBA00022989"/>
    </source>
</evidence>
<dbReference type="AlphaFoldDB" id="A0AAQ4D923"/>
<dbReference type="SMART" id="SM00382">
    <property type="entry name" value="AAA"/>
    <property type="match status" value="1"/>
</dbReference>
<dbReference type="SUPFAM" id="SSF52540">
    <property type="entry name" value="P-loop containing nucleoside triphosphate hydrolases"/>
    <property type="match status" value="1"/>
</dbReference>
<dbReference type="InterPro" id="IPR050173">
    <property type="entry name" value="ABC_transporter_C-like"/>
</dbReference>
<dbReference type="InterPro" id="IPR036640">
    <property type="entry name" value="ABC1_TM_sf"/>
</dbReference>
<organism evidence="11 12">
    <name type="scientific">Amblyomma americanum</name>
    <name type="common">Lone star tick</name>
    <dbReference type="NCBI Taxonomy" id="6943"/>
    <lineage>
        <taxon>Eukaryota</taxon>
        <taxon>Metazoa</taxon>
        <taxon>Ecdysozoa</taxon>
        <taxon>Arthropoda</taxon>
        <taxon>Chelicerata</taxon>
        <taxon>Arachnida</taxon>
        <taxon>Acari</taxon>
        <taxon>Parasitiformes</taxon>
        <taxon>Ixodida</taxon>
        <taxon>Ixodoidea</taxon>
        <taxon>Ixodidae</taxon>
        <taxon>Amblyomminae</taxon>
        <taxon>Amblyomma</taxon>
    </lineage>
</organism>
<dbReference type="InterPro" id="IPR003439">
    <property type="entry name" value="ABC_transporter-like_ATP-bd"/>
</dbReference>
<dbReference type="GO" id="GO:0005524">
    <property type="term" value="F:ATP binding"/>
    <property type="evidence" value="ECO:0007669"/>
    <property type="project" value="UniProtKB-KW"/>
</dbReference>
<name>A0AAQ4D923_AMBAM</name>
<comment type="subcellular location">
    <subcellularLocation>
        <location evidence="1">Vacuole membrane</location>
        <topology evidence="1">Multi-pass membrane protein</topology>
    </subcellularLocation>
</comment>
<proteinExistence type="predicted"/>
<evidence type="ECO:0000256" key="4">
    <source>
        <dbReference type="ARBA" id="ARBA00022737"/>
    </source>
</evidence>
<evidence type="ECO:0000256" key="5">
    <source>
        <dbReference type="ARBA" id="ARBA00022741"/>
    </source>
</evidence>
<feature type="domain" description="ABC transporter" evidence="10">
    <location>
        <begin position="147"/>
        <end position="382"/>
    </location>
</feature>
<dbReference type="Gene3D" id="1.20.1560.10">
    <property type="entry name" value="ABC transporter type 1, transmembrane domain"/>
    <property type="match status" value="1"/>
</dbReference>
<dbReference type="GO" id="GO:0005774">
    <property type="term" value="C:vacuolar membrane"/>
    <property type="evidence" value="ECO:0007669"/>
    <property type="project" value="UniProtKB-SubCell"/>
</dbReference>
<dbReference type="EMBL" id="JARKHS020033547">
    <property type="protein sequence ID" value="KAK8758963.1"/>
    <property type="molecule type" value="Genomic_DNA"/>
</dbReference>
<dbReference type="Gene3D" id="3.40.50.300">
    <property type="entry name" value="P-loop containing nucleotide triphosphate hydrolases"/>
    <property type="match status" value="1"/>
</dbReference>
<evidence type="ECO:0000256" key="2">
    <source>
        <dbReference type="ARBA" id="ARBA00022448"/>
    </source>
</evidence>
<keyword evidence="8 9" id="KW-0472">Membrane</keyword>
<keyword evidence="3 9" id="KW-0812">Transmembrane</keyword>
<keyword evidence="7 9" id="KW-1133">Transmembrane helix</keyword>
<dbReference type="PROSITE" id="PS50893">
    <property type="entry name" value="ABC_TRANSPORTER_2"/>
    <property type="match status" value="1"/>
</dbReference>
<dbReference type="InterPro" id="IPR003593">
    <property type="entry name" value="AAA+_ATPase"/>
</dbReference>
<sequence>MRGRLYESTRLSRVLQNLTETLDSVCLIRCYGVMDRFCTRFRRLYSDYLQAFNMFTYCFAFSRFLITFGGLLVVLLTVVIVVGPAHNDPEAAPASGISLLSSITVGAVRHGWELPLEQAVSTQRKDPFSARLFLQPYDDLWPCRGVVRFEHFSASYRPGIAEDTLKDVSFEAHAGQKLAVVGRTGAGKSSLVLALLGMIERTSGSITIDGVDICTVPLNRLRSSISVIPQDPSMFTGTLRENLDPQGCFSDKELWEVLRSVRMSDFFESIPEALSFAISEKGGNLSAGQCQLVALARALLRATKILVLDEATSQMDADTEQKVQATLRESFAHCTVITIAHRIDTILDYDWVVVMGDGRVLENGGVADLLTDSSSVFRSIVLGAGIDADTKCLELLQSKAASEGPFSPSESIPVRKND</sequence>
<dbReference type="PANTHER" id="PTHR24223">
    <property type="entry name" value="ATP-BINDING CASSETTE SUB-FAMILY C"/>
    <property type="match status" value="1"/>
</dbReference>
<evidence type="ECO:0000313" key="12">
    <source>
        <dbReference type="Proteomes" id="UP001321473"/>
    </source>
</evidence>
<evidence type="ECO:0000256" key="9">
    <source>
        <dbReference type="SAM" id="Phobius"/>
    </source>
</evidence>
<dbReference type="Pfam" id="PF00005">
    <property type="entry name" value="ABC_tran"/>
    <property type="match status" value="1"/>
</dbReference>
<keyword evidence="4" id="KW-0677">Repeat</keyword>
<evidence type="ECO:0000256" key="3">
    <source>
        <dbReference type="ARBA" id="ARBA00022692"/>
    </source>
</evidence>
<evidence type="ECO:0000313" key="11">
    <source>
        <dbReference type="EMBL" id="KAK8758963.1"/>
    </source>
</evidence>
<keyword evidence="12" id="KW-1185">Reference proteome</keyword>
<dbReference type="PANTHER" id="PTHR24223:SF443">
    <property type="entry name" value="MULTIDRUG-RESISTANCE LIKE PROTEIN 1, ISOFORM I"/>
    <property type="match status" value="1"/>
</dbReference>
<accession>A0AAQ4D923</accession>
<protein>
    <recommendedName>
        <fullName evidence="10">ABC transporter domain-containing protein</fullName>
    </recommendedName>
</protein>
<dbReference type="GO" id="GO:0042626">
    <property type="term" value="F:ATPase-coupled transmembrane transporter activity"/>
    <property type="evidence" value="ECO:0007669"/>
    <property type="project" value="TreeGrafter"/>
</dbReference>
<reference evidence="11 12" key="1">
    <citation type="journal article" date="2023" name="Arcadia Sci">
        <title>De novo assembly of a long-read Amblyomma americanum tick genome.</title>
        <authorList>
            <person name="Chou S."/>
            <person name="Poskanzer K.E."/>
            <person name="Rollins M."/>
            <person name="Thuy-Boun P.S."/>
        </authorList>
    </citation>
    <scope>NUCLEOTIDE SEQUENCE [LARGE SCALE GENOMIC DNA]</scope>
    <source>
        <strain evidence="11">F_SG_1</strain>
        <tissue evidence="11">Salivary glands</tissue>
    </source>
</reference>
<dbReference type="FunFam" id="3.40.50.300:FF:000838">
    <property type="entry name" value="ABC multidrug transporter (Eurofung)"/>
    <property type="match status" value="1"/>
</dbReference>
<evidence type="ECO:0000256" key="8">
    <source>
        <dbReference type="ARBA" id="ARBA00023136"/>
    </source>
</evidence>
<dbReference type="PROSITE" id="PS00211">
    <property type="entry name" value="ABC_TRANSPORTER_1"/>
    <property type="match status" value="1"/>
</dbReference>
<dbReference type="InterPro" id="IPR017871">
    <property type="entry name" value="ABC_transporter-like_CS"/>
</dbReference>
<keyword evidence="6" id="KW-0067">ATP-binding</keyword>
<keyword evidence="2" id="KW-0813">Transport</keyword>
<evidence type="ECO:0000256" key="1">
    <source>
        <dbReference type="ARBA" id="ARBA00004128"/>
    </source>
</evidence>